<reference evidence="6" key="1">
    <citation type="submission" date="2022-05" db="EMBL/GenBank/DDBJ databases">
        <authorList>
            <person name="Pankratov T."/>
        </authorList>
    </citation>
    <scope>NUCLEOTIDE SEQUENCE</scope>
    <source>
        <strain evidence="6">BP6-180914</strain>
    </source>
</reference>
<evidence type="ECO:0000256" key="4">
    <source>
        <dbReference type="RuleBase" id="RU003476"/>
    </source>
</evidence>
<feature type="domain" description="Nudix hydrolase" evidence="5">
    <location>
        <begin position="6"/>
        <end position="158"/>
    </location>
</feature>
<dbReference type="GO" id="GO:0008893">
    <property type="term" value="F:guanosine-3',5'-bis(diphosphate) 3'-diphosphatase activity"/>
    <property type="evidence" value="ECO:0007669"/>
    <property type="project" value="TreeGrafter"/>
</dbReference>
<gene>
    <name evidence="6" type="ORF">M8523_05270</name>
</gene>
<evidence type="ECO:0000313" key="7">
    <source>
        <dbReference type="Proteomes" id="UP001165667"/>
    </source>
</evidence>
<dbReference type="PROSITE" id="PS00893">
    <property type="entry name" value="NUDIX_BOX"/>
    <property type="match status" value="1"/>
</dbReference>
<dbReference type="Pfam" id="PF00293">
    <property type="entry name" value="NUDIX"/>
    <property type="match status" value="1"/>
</dbReference>
<name>A0AA42CLL6_9HYPH</name>
<dbReference type="InterPro" id="IPR022927">
    <property type="entry name" value="RppH"/>
</dbReference>
<dbReference type="InterPro" id="IPR000086">
    <property type="entry name" value="NUDIX_hydrolase_dom"/>
</dbReference>
<dbReference type="SUPFAM" id="SSF55811">
    <property type="entry name" value="Nudix"/>
    <property type="match status" value="1"/>
</dbReference>
<keyword evidence="3 4" id="KW-0378">Hydrolase</keyword>
<evidence type="ECO:0000256" key="2">
    <source>
        <dbReference type="ARBA" id="ARBA00001946"/>
    </source>
</evidence>
<protein>
    <submittedName>
        <fullName evidence="6">RNA pyrophosphohydrolase</fullName>
        <ecNumber evidence="6">3.6.1.-</ecNumber>
    </submittedName>
</protein>
<evidence type="ECO:0000256" key="3">
    <source>
        <dbReference type="ARBA" id="ARBA00022801"/>
    </source>
</evidence>
<dbReference type="GO" id="GO:0006753">
    <property type="term" value="P:nucleoside phosphate metabolic process"/>
    <property type="evidence" value="ECO:0007669"/>
    <property type="project" value="TreeGrafter"/>
</dbReference>
<dbReference type="InterPro" id="IPR020084">
    <property type="entry name" value="NUDIX_hydrolase_CS"/>
</dbReference>
<dbReference type="InterPro" id="IPR015797">
    <property type="entry name" value="NUDIX_hydrolase-like_dom_sf"/>
</dbReference>
<dbReference type="EMBL" id="JAMOIM010000002">
    <property type="protein sequence ID" value="MCW6507430.1"/>
    <property type="molecule type" value="Genomic_DNA"/>
</dbReference>
<accession>A0AA42CLL6</accession>
<comment type="cofactor">
    <cofactor evidence="1">
        <name>Mn(2+)</name>
        <dbReference type="ChEBI" id="CHEBI:29035"/>
    </cofactor>
</comment>
<dbReference type="PANTHER" id="PTHR11839">
    <property type="entry name" value="UDP/ADP-SUGAR PYROPHOSPHATASE"/>
    <property type="match status" value="1"/>
</dbReference>
<dbReference type="GO" id="GO:0019693">
    <property type="term" value="P:ribose phosphate metabolic process"/>
    <property type="evidence" value="ECO:0007669"/>
    <property type="project" value="TreeGrafter"/>
</dbReference>
<organism evidence="6 7">
    <name type="scientific">Lichenifustis flavocetrariae</name>
    <dbReference type="NCBI Taxonomy" id="2949735"/>
    <lineage>
        <taxon>Bacteria</taxon>
        <taxon>Pseudomonadati</taxon>
        <taxon>Pseudomonadota</taxon>
        <taxon>Alphaproteobacteria</taxon>
        <taxon>Hyphomicrobiales</taxon>
        <taxon>Lichenihabitantaceae</taxon>
        <taxon>Lichenifustis</taxon>
    </lineage>
</organism>
<dbReference type="PRINTS" id="PR00502">
    <property type="entry name" value="NUDIXFAMILY"/>
</dbReference>
<comment type="caution">
    <text evidence="6">The sequence shown here is derived from an EMBL/GenBank/DDBJ whole genome shotgun (WGS) entry which is preliminary data.</text>
</comment>
<dbReference type="Gene3D" id="3.90.79.10">
    <property type="entry name" value="Nucleoside Triphosphate Pyrophosphohydrolase"/>
    <property type="match status" value="1"/>
</dbReference>
<proteinExistence type="inferred from homology"/>
<dbReference type="PANTHER" id="PTHR11839:SF22">
    <property type="entry name" value="NUDIX HYDROLASE 26, CHLOROPLASTIC"/>
    <property type="match status" value="1"/>
</dbReference>
<dbReference type="EC" id="3.6.1.-" evidence="6"/>
<dbReference type="AlphaFoldDB" id="A0AA42CLL6"/>
<dbReference type="Proteomes" id="UP001165667">
    <property type="component" value="Unassembled WGS sequence"/>
</dbReference>
<dbReference type="InterPro" id="IPR020476">
    <property type="entry name" value="Nudix_hydrolase"/>
</dbReference>
<evidence type="ECO:0000313" key="6">
    <source>
        <dbReference type="EMBL" id="MCW6507430.1"/>
    </source>
</evidence>
<keyword evidence="7" id="KW-1185">Reference proteome</keyword>
<evidence type="ECO:0000259" key="5">
    <source>
        <dbReference type="PROSITE" id="PS51462"/>
    </source>
</evidence>
<dbReference type="CDD" id="cd03671">
    <property type="entry name" value="NUDIX_Ap4A_hydrolase_plant_like"/>
    <property type="match status" value="1"/>
</dbReference>
<dbReference type="GO" id="GO:0034432">
    <property type="term" value="F:bis(5'-adenosyl)-pentaphosphatase activity"/>
    <property type="evidence" value="ECO:0007669"/>
    <property type="project" value="TreeGrafter"/>
</dbReference>
<sequence>MDSTLPYRPNVGIALFNSAGLVFAGMALNEGPEQVVAGFEWQMPQGGIDPNEDLEIAARRELFEETGIGEVSFLAATETWWAYDFPPYAGPPHSLSGFRGQTQRWVALRFEGQESAINVTEPASGLRPEFSAWAWVPLGSLPALVMPHKRATYTRVAEAFRRFAAEGSS</sequence>
<dbReference type="RefSeq" id="WP_282583774.1">
    <property type="nucleotide sequence ID" value="NZ_JAMOIM010000002.1"/>
</dbReference>
<dbReference type="NCBIfam" id="NF001938">
    <property type="entry name" value="PRK00714.1-5"/>
    <property type="match status" value="1"/>
</dbReference>
<comment type="similarity">
    <text evidence="4">Belongs to the Nudix hydrolase family.</text>
</comment>
<dbReference type="PROSITE" id="PS51462">
    <property type="entry name" value="NUDIX"/>
    <property type="match status" value="1"/>
</dbReference>
<comment type="cofactor">
    <cofactor evidence="2">
        <name>Mg(2+)</name>
        <dbReference type="ChEBI" id="CHEBI:18420"/>
    </cofactor>
</comment>
<evidence type="ECO:0000256" key="1">
    <source>
        <dbReference type="ARBA" id="ARBA00001936"/>
    </source>
</evidence>